<gene>
    <name evidence="3" type="ORF">SAE02_37000</name>
</gene>
<reference evidence="3 4" key="1">
    <citation type="submission" date="2019-07" db="EMBL/GenBank/DDBJ databases">
        <title>Whole genome shotgun sequence of Skermanella aerolata NBRC 106429.</title>
        <authorList>
            <person name="Hosoyama A."/>
            <person name="Uohara A."/>
            <person name="Ohji S."/>
            <person name="Ichikawa N."/>
        </authorList>
    </citation>
    <scope>NUCLEOTIDE SEQUENCE [LARGE SCALE GENOMIC DNA]</scope>
    <source>
        <strain evidence="3 4">NBRC 106429</strain>
    </source>
</reference>
<feature type="transmembrane region" description="Helical" evidence="2">
    <location>
        <begin position="51"/>
        <end position="70"/>
    </location>
</feature>
<dbReference type="Pfam" id="PF06835">
    <property type="entry name" value="LptC"/>
    <property type="match status" value="1"/>
</dbReference>
<keyword evidence="2" id="KW-0472">Membrane</keyword>
<comment type="caution">
    <text evidence="3">The sequence shown here is derived from an EMBL/GenBank/DDBJ whole genome shotgun (WGS) entry which is preliminary data.</text>
</comment>
<dbReference type="RefSeq" id="WP_052830935.1">
    <property type="nucleotide sequence ID" value="NZ_BJYZ01000017.1"/>
</dbReference>
<name>A0A512DSV6_9PROT</name>
<feature type="region of interest" description="Disordered" evidence="1">
    <location>
        <begin position="227"/>
        <end position="274"/>
    </location>
</feature>
<dbReference type="AlphaFoldDB" id="A0A512DSV6"/>
<keyword evidence="2" id="KW-1133">Transmembrane helix</keyword>
<dbReference type="Proteomes" id="UP000321523">
    <property type="component" value="Unassembled WGS sequence"/>
</dbReference>
<evidence type="ECO:0000313" key="4">
    <source>
        <dbReference type="Proteomes" id="UP000321523"/>
    </source>
</evidence>
<proteinExistence type="predicted"/>
<evidence type="ECO:0008006" key="5">
    <source>
        <dbReference type="Google" id="ProtNLM"/>
    </source>
</evidence>
<evidence type="ECO:0000256" key="1">
    <source>
        <dbReference type="SAM" id="MobiDB-lite"/>
    </source>
</evidence>
<protein>
    <recommendedName>
        <fullName evidence="5">LPS export ABC transporter periplasmic protein LptC</fullName>
    </recommendedName>
</protein>
<dbReference type="EMBL" id="BJYZ01000017">
    <property type="protein sequence ID" value="GEO39552.1"/>
    <property type="molecule type" value="Genomic_DNA"/>
</dbReference>
<organism evidence="3 4">
    <name type="scientific">Skermanella aerolata</name>
    <dbReference type="NCBI Taxonomy" id="393310"/>
    <lineage>
        <taxon>Bacteria</taxon>
        <taxon>Pseudomonadati</taxon>
        <taxon>Pseudomonadota</taxon>
        <taxon>Alphaproteobacteria</taxon>
        <taxon>Rhodospirillales</taxon>
        <taxon>Azospirillaceae</taxon>
        <taxon>Skermanella</taxon>
    </lineage>
</organism>
<dbReference type="InterPro" id="IPR010664">
    <property type="entry name" value="LipoPS_assembly_LptC-rel"/>
</dbReference>
<sequence length="274" mass="28856">MDTIRSGTSSGAAIPNPDAAPAAAAAQVADHERRMARAGGGYSHFVKFLKVVLPLLAFGIIGLLAAWPRIQGGDQSENRRDTGELEMMRALYVGTDTQNRPFSLTADRAVQSTSEPGVLDLVRPQGELTLQDGTWIAVKADRGRYNDKTGKLLLLGNANLFHDKGYEFKSDEAHIDVKAGNAWGDLPVTGQGPFGEIFSRGFRLFDSGATIVFNGPAHLDLAAGLTDSGGPAGATKSSPGPSGAATTDPEIPEAPPTVAERPAPEQPTAEQVQR</sequence>
<keyword evidence="2" id="KW-0812">Transmembrane</keyword>
<accession>A0A512DSV6</accession>
<evidence type="ECO:0000256" key="2">
    <source>
        <dbReference type="SAM" id="Phobius"/>
    </source>
</evidence>
<keyword evidence="4" id="KW-1185">Reference proteome</keyword>
<evidence type="ECO:0000313" key="3">
    <source>
        <dbReference type="EMBL" id="GEO39552.1"/>
    </source>
</evidence>